<protein>
    <submittedName>
        <fullName evidence="1">Uncharacterized protein</fullName>
    </submittedName>
</protein>
<reference evidence="1 2" key="1">
    <citation type="submission" date="2024-09" db="EMBL/GenBank/DDBJ databases">
        <title>Floridaenema gen nov. (Aerosakkonemataceae, Aerosakkonematales ord. nov., Cyanobacteria) from benthic tropical and subtropical fresh waters, with the description of four new species.</title>
        <authorList>
            <person name="Moretto J.A."/>
            <person name="Berthold D.E."/>
            <person name="Lefler F.W."/>
            <person name="Huang I.-S."/>
            <person name="Laughinghouse H. IV."/>
        </authorList>
    </citation>
    <scope>NUCLEOTIDE SEQUENCE [LARGE SCALE GENOMIC DNA]</scope>
    <source>
        <strain evidence="1 2">BLCC-F167</strain>
    </source>
</reference>
<gene>
    <name evidence="1" type="ORF">ACE1CA_01010</name>
</gene>
<evidence type="ECO:0000313" key="1">
    <source>
        <dbReference type="EMBL" id="MFB2833092.1"/>
    </source>
</evidence>
<dbReference type="Proteomes" id="UP001576780">
    <property type="component" value="Unassembled WGS sequence"/>
</dbReference>
<comment type="caution">
    <text evidence="1">The sequence shown here is derived from an EMBL/GenBank/DDBJ whole genome shotgun (WGS) entry which is preliminary data.</text>
</comment>
<keyword evidence="2" id="KW-1185">Reference proteome</keyword>
<organism evidence="1 2">
    <name type="scientific">Floridaenema evergladense BLCC-F167</name>
    <dbReference type="NCBI Taxonomy" id="3153639"/>
    <lineage>
        <taxon>Bacteria</taxon>
        <taxon>Bacillati</taxon>
        <taxon>Cyanobacteriota</taxon>
        <taxon>Cyanophyceae</taxon>
        <taxon>Oscillatoriophycideae</taxon>
        <taxon>Aerosakkonematales</taxon>
        <taxon>Aerosakkonemataceae</taxon>
        <taxon>Floridanema</taxon>
        <taxon>Floridanema evergladense</taxon>
    </lineage>
</organism>
<proteinExistence type="predicted"/>
<sequence>MALAQLNQPKRGKKHLTNLLSWQQAASAIVQQYHVQGLLQLDYQVTHTKRHLRGYRQRPPRIVSESKIQLIELLAAFGDITLLLIDVPDRTYLHLTPLSPLQQRILSLLCLTVEIYTQLCVDDAVP</sequence>
<accession>A0ABV4WDE9</accession>
<dbReference type="EMBL" id="JBHFNT010000015">
    <property type="protein sequence ID" value="MFB2833092.1"/>
    <property type="molecule type" value="Genomic_DNA"/>
</dbReference>
<dbReference type="RefSeq" id="WP_413275560.1">
    <property type="nucleotide sequence ID" value="NZ_JBHFNT010000015.1"/>
</dbReference>
<name>A0ABV4WDE9_9CYAN</name>
<evidence type="ECO:0000313" key="2">
    <source>
        <dbReference type="Proteomes" id="UP001576780"/>
    </source>
</evidence>